<dbReference type="Pfam" id="PF04715">
    <property type="entry name" value="Anth_synt_I_N"/>
    <property type="match status" value="1"/>
</dbReference>
<name>A0A6J4LZ76_9BACT</name>
<evidence type="ECO:0000256" key="3">
    <source>
        <dbReference type="ARBA" id="ARBA00009562"/>
    </source>
</evidence>
<dbReference type="SUPFAM" id="SSF56322">
    <property type="entry name" value="ADC synthase"/>
    <property type="match status" value="1"/>
</dbReference>
<comment type="similarity">
    <text evidence="3 15">Belongs to the anthranilate synthase component I family.</text>
</comment>
<proteinExistence type="inferred from homology"/>
<comment type="catalytic activity">
    <reaction evidence="14 15">
        <text>chorismate + L-glutamine = anthranilate + pyruvate + L-glutamate + H(+)</text>
        <dbReference type="Rhea" id="RHEA:21732"/>
        <dbReference type="ChEBI" id="CHEBI:15361"/>
        <dbReference type="ChEBI" id="CHEBI:15378"/>
        <dbReference type="ChEBI" id="CHEBI:16567"/>
        <dbReference type="ChEBI" id="CHEBI:29748"/>
        <dbReference type="ChEBI" id="CHEBI:29985"/>
        <dbReference type="ChEBI" id="CHEBI:58359"/>
        <dbReference type="EC" id="4.1.3.27"/>
    </reaction>
</comment>
<evidence type="ECO:0000256" key="11">
    <source>
        <dbReference type="ARBA" id="ARBA00023141"/>
    </source>
</evidence>
<comment type="subunit">
    <text evidence="4 15">Heterotetramer consisting of two non-identical subunits: a beta subunit (TrpG) and a large alpha subunit (TrpE).</text>
</comment>
<comment type="pathway">
    <text evidence="2 15">Amino-acid biosynthesis; L-tryptophan biosynthesis; L-tryptophan from chorismate: step 1/5.</text>
</comment>
<dbReference type="GO" id="GO:0046872">
    <property type="term" value="F:metal ion binding"/>
    <property type="evidence" value="ECO:0007669"/>
    <property type="project" value="UniProtKB-KW"/>
</dbReference>
<evidence type="ECO:0000259" key="16">
    <source>
        <dbReference type="Pfam" id="PF00425"/>
    </source>
</evidence>
<dbReference type="InterPro" id="IPR005801">
    <property type="entry name" value="ADC_synthase"/>
</dbReference>
<gene>
    <name evidence="15" type="primary">trpE</name>
    <name evidence="18" type="ORF">AVDCRST_MAG68-3327</name>
</gene>
<feature type="domain" description="Anthranilate synthase component I N-terminal" evidence="17">
    <location>
        <begin position="29"/>
        <end position="170"/>
    </location>
</feature>
<dbReference type="NCBIfam" id="TIGR00564">
    <property type="entry name" value="trpE_most"/>
    <property type="match status" value="1"/>
</dbReference>
<evidence type="ECO:0000259" key="17">
    <source>
        <dbReference type="Pfam" id="PF04715"/>
    </source>
</evidence>
<dbReference type="GO" id="GO:0004049">
    <property type="term" value="F:anthranilate synthase activity"/>
    <property type="evidence" value="ECO:0007669"/>
    <property type="project" value="UniProtKB-EC"/>
</dbReference>
<comment type="cofactor">
    <cofactor evidence="1 15">
        <name>Mg(2+)</name>
        <dbReference type="ChEBI" id="CHEBI:18420"/>
    </cofactor>
</comment>
<evidence type="ECO:0000256" key="1">
    <source>
        <dbReference type="ARBA" id="ARBA00001946"/>
    </source>
</evidence>
<dbReference type="EMBL" id="CADCTW010000159">
    <property type="protein sequence ID" value="CAA9346090.1"/>
    <property type="molecule type" value="Genomic_DNA"/>
</dbReference>
<reference evidence="18" key="1">
    <citation type="submission" date="2020-02" db="EMBL/GenBank/DDBJ databases">
        <authorList>
            <person name="Meier V. D."/>
        </authorList>
    </citation>
    <scope>NUCLEOTIDE SEQUENCE</scope>
    <source>
        <strain evidence="18">AVDCRST_MAG68</strain>
    </source>
</reference>
<keyword evidence="10 15" id="KW-0460">Magnesium</keyword>
<dbReference type="InterPro" id="IPR015890">
    <property type="entry name" value="Chorismate_C"/>
</dbReference>
<dbReference type="AlphaFoldDB" id="A0A6J4LZ76"/>
<dbReference type="InterPro" id="IPR019999">
    <property type="entry name" value="Anth_synth_I-like"/>
</dbReference>
<evidence type="ECO:0000256" key="6">
    <source>
        <dbReference type="ARBA" id="ARBA00020653"/>
    </source>
</evidence>
<dbReference type="EC" id="4.1.3.27" evidence="5 15"/>
<keyword evidence="7 15" id="KW-0028">Amino-acid biosynthesis</keyword>
<evidence type="ECO:0000256" key="10">
    <source>
        <dbReference type="ARBA" id="ARBA00022842"/>
    </source>
</evidence>
<dbReference type="PANTHER" id="PTHR11236">
    <property type="entry name" value="AMINOBENZOATE/ANTHRANILATE SYNTHASE"/>
    <property type="match status" value="1"/>
</dbReference>
<feature type="domain" description="Chorismate-utilising enzyme C-terminal" evidence="16">
    <location>
        <begin position="230"/>
        <end position="484"/>
    </location>
</feature>
<dbReference type="GO" id="GO:0000162">
    <property type="term" value="P:L-tryptophan biosynthetic process"/>
    <property type="evidence" value="ECO:0007669"/>
    <property type="project" value="UniProtKB-UniPathway"/>
</dbReference>
<keyword evidence="9 15" id="KW-0822">Tryptophan biosynthesis</keyword>
<evidence type="ECO:0000256" key="13">
    <source>
        <dbReference type="ARBA" id="ARBA00025634"/>
    </source>
</evidence>
<keyword evidence="12 15" id="KW-0456">Lyase</keyword>
<evidence type="ECO:0000256" key="2">
    <source>
        <dbReference type="ARBA" id="ARBA00004873"/>
    </source>
</evidence>
<evidence type="ECO:0000256" key="15">
    <source>
        <dbReference type="RuleBase" id="RU364045"/>
    </source>
</evidence>
<evidence type="ECO:0000256" key="8">
    <source>
        <dbReference type="ARBA" id="ARBA00022723"/>
    </source>
</evidence>
<sequence>MPLSPTFEDFRAYAREATLVPVALDFLFDTETAVTAYHKLARPPFGFLLESVVGGETWARYTFLGSEPRGAWKLADGHVHRWTPEKGWEDTGPSADSLGEFDRLLRAHVPAQVPGLPRFWGGAVGFFSYDTVRLIERLPDAPPADLDIPDALFMLTGSVVAIDNLFGRAYAIAAVETAGADDAELRRRYDQAAEEVAALVRRLGEARGPEPLALSAPGTADPEFESTMTRAEYEDGVRRVQEYIRAGDAFQVVLSQRLTVPLQAAPFDLYRALRTLNPSPYLFFLDLDGFQLVGSSPETMVRLEDGRVTVRPIAGTRRRGGDAAEDAALSADLLADRKELAEHLMLLDLGRNDVGRVARYGSVRVPSRMAVERYSHVLHMVSTVEGELRPGLSAVDVFRASFPAGTVSGAPKVRAMEIIDELERSRRGPYAGAAGYFAFGGHAMDTAIAIRTVVAQGGRAHVQAGAGLVADSDPASEYEETLNKARALLRAIQTTGG</sequence>
<keyword evidence="8 15" id="KW-0479">Metal-binding</keyword>
<evidence type="ECO:0000256" key="12">
    <source>
        <dbReference type="ARBA" id="ARBA00023239"/>
    </source>
</evidence>
<dbReference type="InterPro" id="IPR006805">
    <property type="entry name" value="Anth_synth_I_N"/>
</dbReference>
<dbReference type="Gene3D" id="3.60.120.10">
    <property type="entry name" value="Anthranilate synthase"/>
    <property type="match status" value="1"/>
</dbReference>
<evidence type="ECO:0000256" key="14">
    <source>
        <dbReference type="ARBA" id="ARBA00047683"/>
    </source>
</evidence>
<accession>A0A6J4LZ76</accession>
<evidence type="ECO:0000256" key="4">
    <source>
        <dbReference type="ARBA" id="ARBA00011575"/>
    </source>
</evidence>
<evidence type="ECO:0000256" key="7">
    <source>
        <dbReference type="ARBA" id="ARBA00022605"/>
    </source>
</evidence>
<keyword evidence="11 15" id="KW-0057">Aromatic amino acid biosynthesis</keyword>
<evidence type="ECO:0000313" key="18">
    <source>
        <dbReference type="EMBL" id="CAA9346090.1"/>
    </source>
</evidence>
<organism evidence="18">
    <name type="scientific">uncultured Gemmatimonadota bacterium</name>
    <dbReference type="NCBI Taxonomy" id="203437"/>
    <lineage>
        <taxon>Bacteria</taxon>
        <taxon>Pseudomonadati</taxon>
        <taxon>Gemmatimonadota</taxon>
        <taxon>environmental samples</taxon>
    </lineage>
</organism>
<dbReference type="UniPathway" id="UPA00035">
    <property type="reaction ID" value="UER00040"/>
</dbReference>
<evidence type="ECO:0000256" key="9">
    <source>
        <dbReference type="ARBA" id="ARBA00022822"/>
    </source>
</evidence>
<dbReference type="PANTHER" id="PTHR11236:SF48">
    <property type="entry name" value="ISOCHORISMATE SYNTHASE MENF"/>
    <property type="match status" value="1"/>
</dbReference>
<dbReference type="PRINTS" id="PR00095">
    <property type="entry name" value="ANTSNTHASEI"/>
</dbReference>
<dbReference type="Pfam" id="PF00425">
    <property type="entry name" value="Chorismate_bind"/>
    <property type="match status" value="1"/>
</dbReference>
<dbReference type="InterPro" id="IPR005256">
    <property type="entry name" value="Anth_synth_I_PabB"/>
</dbReference>
<evidence type="ECO:0000256" key="5">
    <source>
        <dbReference type="ARBA" id="ARBA00012266"/>
    </source>
</evidence>
<comment type="function">
    <text evidence="13 15">Part of a heterotetrameric complex that catalyzes the two-step biosynthesis of anthranilate, an intermediate in the biosynthesis of L-tryptophan. In the first step, the glutamine-binding beta subunit (TrpG) of anthranilate synthase (AS) provides the glutamine amidotransferase activity which generates ammonia as a substrate that, along with chorismate, is used in the second step, catalyzed by the large alpha subunit of AS (TrpE) to produce anthranilate. In the absence of TrpG, TrpE can synthesize anthranilate directly from chorismate and high concentrations of ammonia.</text>
</comment>
<protein>
    <recommendedName>
        <fullName evidence="6 15">Anthranilate synthase component 1</fullName>
        <ecNumber evidence="5 15">4.1.3.27</ecNumber>
    </recommendedName>
</protein>